<protein>
    <submittedName>
        <fullName evidence="2">Uncharacterized protein</fullName>
    </submittedName>
</protein>
<feature type="transmembrane region" description="Helical" evidence="1">
    <location>
        <begin position="7"/>
        <end position="25"/>
    </location>
</feature>
<sequence length="473" mass="54051">MEKIKLMIKVFIYINALFFMTFYLIPSSKVFASFTDSASLNAGVKLTLGNLDLSPEQNETTTGLTYLGGDPVLLSSHVLKNKGTLDGKLAYKIQVTEKGTDTLVNDSEIQIIMNFDFASDNKSIPASKINSANYTFVTDNKNNEWIFDGNQEKDAPVTIEYKTNTVPKKNRDIDITVTFLLVQTNSSEPKETMFYDKVSFKHELKLKAEEVPDPNYWPAADDKNWKWNNEVRYNDAQFENIMYFSELESGDGVRNLNDNVLYIELPEGKLKADDNFRIDQPEGYNIKAEVMENRRFIKLTFSFDISNKKAENLLTQPNYYKVDFHYDGSRPNTYVKFASDLLPLVQKRILLNTDEKTSNEFKILPIYTTLNQKKLTFKHTSLGDNWNGNNLGDSLADANLLYKNLYAEIVTEPTLFDLSLHKADQNDKQNYLLINTSKAAKSSDKDKKGKLKIIIVGNTGNRLVIYRDVIMTQ</sequence>
<keyword evidence="1" id="KW-1133">Transmembrane helix</keyword>
<evidence type="ECO:0000256" key="1">
    <source>
        <dbReference type="SAM" id="Phobius"/>
    </source>
</evidence>
<keyword evidence="3" id="KW-1185">Reference proteome</keyword>
<dbReference type="RefSeq" id="WP_034545528.1">
    <property type="nucleotide sequence ID" value="NZ_FSRN01000001.1"/>
</dbReference>
<keyword evidence="1" id="KW-0472">Membrane</keyword>
<accession>A0A1N6HLL2</accession>
<proteinExistence type="predicted"/>
<organism evidence="2 3">
    <name type="scientific">Carnobacterium alterfunditum</name>
    <dbReference type="NCBI Taxonomy" id="28230"/>
    <lineage>
        <taxon>Bacteria</taxon>
        <taxon>Bacillati</taxon>
        <taxon>Bacillota</taxon>
        <taxon>Bacilli</taxon>
        <taxon>Lactobacillales</taxon>
        <taxon>Carnobacteriaceae</taxon>
        <taxon>Carnobacterium</taxon>
    </lineage>
</organism>
<reference evidence="3" key="1">
    <citation type="submission" date="2016-11" db="EMBL/GenBank/DDBJ databases">
        <authorList>
            <person name="Varghese N."/>
            <person name="Submissions S."/>
        </authorList>
    </citation>
    <scope>NUCLEOTIDE SEQUENCE [LARGE SCALE GENOMIC DNA]</scope>
    <source>
        <strain evidence="3">313</strain>
    </source>
</reference>
<gene>
    <name evidence="2" type="ORF">SAMN05878443_1939</name>
</gene>
<keyword evidence="1" id="KW-0812">Transmembrane</keyword>
<evidence type="ECO:0000313" key="3">
    <source>
        <dbReference type="Proteomes" id="UP000184758"/>
    </source>
</evidence>
<name>A0A1N6HLL2_9LACT</name>
<dbReference type="OrthoDB" id="2155621at2"/>
<evidence type="ECO:0000313" key="2">
    <source>
        <dbReference type="EMBL" id="SIO20652.1"/>
    </source>
</evidence>
<dbReference type="AlphaFoldDB" id="A0A1N6HLL2"/>
<dbReference type="Proteomes" id="UP000184758">
    <property type="component" value="Unassembled WGS sequence"/>
</dbReference>
<dbReference type="EMBL" id="FSRN01000001">
    <property type="protein sequence ID" value="SIO20652.1"/>
    <property type="molecule type" value="Genomic_DNA"/>
</dbReference>